<dbReference type="GO" id="GO:0034975">
    <property type="term" value="P:protein folding in endoplasmic reticulum"/>
    <property type="evidence" value="ECO:0007669"/>
    <property type="project" value="InterPro"/>
</dbReference>
<evidence type="ECO:0000256" key="14">
    <source>
        <dbReference type="ARBA" id="ARBA00023180"/>
    </source>
</evidence>
<evidence type="ECO:0000256" key="6">
    <source>
        <dbReference type="ARBA" id="ARBA00022630"/>
    </source>
</evidence>
<dbReference type="PANTHER" id="PTHR12613">
    <property type="entry name" value="ERO1-RELATED"/>
    <property type="match status" value="1"/>
</dbReference>
<comment type="cofactor">
    <cofactor evidence="1 17">
        <name>FAD</name>
        <dbReference type="ChEBI" id="CHEBI:57692"/>
    </cofactor>
</comment>
<feature type="disulfide bond" description="Redox-active" evidence="18">
    <location>
        <begin position="99"/>
        <end position="104"/>
    </location>
</feature>
<evidence type="ECO:0000256" key="8">
    <source>
        <dbReference type="ARBA" id="ARBA00022824"/>
    </source>
</evidence>
<evidence type="ECO:0000256" key="18">
    <source>
        <dbReference type="PIRSR" id="PIRSR017205-3"/>
    </source>
</evidence>
<evidence type="ECO:0000256" key="12">
    <source>
        <dbReference type="ARBA" id="ARBA00023136"/>
    </source>
</evidence>
<dbReference type="SUPFAM" id="SSF110019">
    <property type="entry name" value="ERO1-like"/>
    <property type="match status" value="2"/>
</dbReference>
<keyword evidence="8" id="KW-0256">Endoplasmic reticulum</keyword>
<evidence type="ECO:0000256" key="9">
    <source>
        <dbReference type="ARBA" id="ARBA00022827"/>
    </source>
</evidence>
<dbReference type="PIRSF" id="PIRSF017205">
    <property type="entry name" value="ERO1"/>
    <property type="match status" value="1"/>
</dbReference>
<evidence type="ECO:0000256" key="7">
    <source>
        <dbReference type="ARBA" id="ARBA00022729"/>
    </source>
</evidence>
<keyword evidence="7" id="KW-0732">Signal</keyword>
<organism evidence="19">
    <name type="scientific">Timema bartmani</name>
    <dbReference type="NCBI Taxonomy" id="61472"/>
    <lineage>
        <taxon>Eukaryota</taxon>
        <taxon>Metazoa</taxon>
        <taxon>Ecdysozoa</taxon>
        <taxon>Arthropoda</taxon>
        <taxon>Hexapoda</taxon>
        <taxon>Insecta</taxon>
        <taxon>Pterygota</taxon>
        <taxon>Neoptera</taxon>
        <taxon>Polyneoptera</taxon>
        <taxon>Phasmatodea</taxon>
        <taxon>Timematodea</taxon>
        <taxon>Timematoidea</taxon>
        <taxon>Timematidae</taxon>
        <taxon>Timema</taxon>
    </lineage>
</organism>
<comment type="subcellular location">
    <subcellularLocation>
        <location evidence="2">Endoplasmic reticulum membrane</location>
        <topology evidence="2">Peripheral membrane protein</topology>
        <orientation evidence="2">Lumenal side</orientation>
    </subcellularLocation>
</comment>
<comment type="subunit">
    <text evidence="4">May function both as a monomer and a homodimer.</text>
</comment>
<dbReference type="AlphaFoldDB" id="A0A7R9HVU7"/>
<name>A0A7R9HVU7_9NEOP</name>
<keyword evidence="11" id="KW-0560">Oxidoreductase</keyword>
<feature type="binding site" evidence="17">
    <location>
        <position position="287"/>
    </location>
    <ligand>
        <name>FAD</name>
        <dbReference type="ChEBI" id="CHEBI:57692"/>
    </ligand>
</feature>
<keyword evidence="12" id="KW-0472">Membrane</keyword>
<feature type="disulfide bond" description="Redox-active" evidence="18">
    <location>
        <begin position="431"/>
        <end position="434"/>
    </location>
</feature>
<evidence type="ECO:0000256" key="13">
    <source>
        <dbReference type="ARBA" id="ARBA00023157"/>
    </source>
</evidence>
<dbReference type="GO" id="GO:0015035">
    <property type="term" value="F:protein-disulfide reductase activity"/>
    <property type="evidence" value="ECO:0007669"/>
    <property type="project" value="InterPro"/>
</dbReference>
<keyword evidence="14" id="KW-0325">Glycoprotein</keyword>
<keyword evidence="15" id="KW-0676">Redox-active center</keyword>
<proteinExistence type="inferred from homology"/>
<evidence type="ECO:0000256" key="1">
    <source>
        <dbReference type="ARBA" id="ARBA00001974"/>
    </source>
</evidence>
<dbReference type="EMBL" id="OD564352">
    <property type="protein sequence ID" value="CAD7437972.1"/>
    <property type="molecule type" value="Genomic_DNA"/>
</dbReference>
<evidence type="ECO:0000256" key="2">
    <source>
        <dbReference type="ARBA" id="ARBA00004367"/>
    </source>
</evidence>
<feature type="binding site" evidence="17">
    <location>
        <position position="232"/>
    </location>
    <ligand>
        <name>FAD</name>
        <dbReference type="ChEBI" id="CHEBI:57692"/>
    </ligand>
</feature>
<dbReference type="Pfam" id="PF04137">
    <property type="entry name" value="ERO1"/>
    <property type="match status" value="1"/>
</dbReference>
<keyword evidence="10" id="KW-0249">Electron transport</keyword>
<keyword evidence="6" id="KW-0285">Flavoprotein</keyword>
<keyword evidence="5" id="KW-0813">Transport</keyword>
<dbReference type="GO" id="GO:0016972">
    <property type="term" value="F:thiol oxidase activity"/>
    <property type="evidence" value="ECO:0007669"/>
    <property type="project" value="InterPro"/>
</dbReference>
<feature type="binding site" evidence="17">
    <location>
        <position position="245"/>
    </location>
    <ligand>
        <name>FAD</name>
        <dbReference type="ChEBI" id="CHEBI:57692"/>
    </ligand>
</feature>
<evidence type="ECO:0000256" key="11">
    <source>
        <dbReference type="ARBA" id="ARBA00023002"/>
    </source>
</evidence>
<sequence length="498" mass="57736">MVTLHYWYYNICNVDTVDHFNNMKIYPRLQSLLRKNYFRFYKVSYIKESHNIWAQVKENIHLTINLQFVPSQVGAKYTIRLVKVNLNRECPFWSDDSRCAIRYCHVEPCLDEVNPHLRGGRVENHLGKTTPSHPITLIFPSSVVWLNTTGALANYATEAGCVLLPVHYSEGAQDCDHDFDDELGYLNTTISADVYEEFARWEAYDDAQDNFCDTNEEDDDIEYVDLLLNPERYTGYKGKSAHRIWHSIYMENCFRPKNSYGAYIQTSKLSGMCLEKRTFYRTISGLHTSINLHLCSKYLLSGKKIHNFNFISVNYVSQTPGNRTYKMFDPELTAGEGPQWLKNLYFLYLLELRALAKAAPYLMREEYFTGNDQEDVEVRQAIKDFLNVVRSFPDHFNESSMFTGGKQAKKLKEEFRQHFRNISRIMDCVGCDKCKLWGKLQIQGLGTALKILFSGKFDAVDPSGADLSQMSKNKFQLQRSEIVALFNAFGRFGFKIQT</sequence>
<reference evidence="19" key="1">
    <citation type="submission" date="2020-11" db="EMBL/GenBank/DDBJ databases">
        <authorList>
            <person name="Tran Van P."/>
        </authorList>
    </citation>
    <scope>NUCLEOTIDE SEQUENCE</scope>
</reference>
<evidence type="ECO:0000256" key="4">
    <source>
        <dbReference type="ARBA" id="ARBA00011802"/>
    </source>
</evidence>
<dbReference type="PANTHER" id="PTHR12613:SF0">
    <property type="entry name" value="ERO1-LIKE PROTEIN"/>
    <property type="match status" value="1"/>
</dbReference>
<evidence type="ECO:0000256" key="3">
    <source>
        <dbReference type="ARBA" id="ARBA00008277"/>
    </source>
</evidence>
<dbReference type="GO" id="GO:0005789">
    <property type="term" value="C:endoplasmic reticulum membrane"/>
    <property type="evidence" value="ECO:0007669"/>
    <property type="project" value="UniProtKB-SubCell"/>
</dbReference>
<evidence type="ECO:0000313" key="19">
    <source>
        <dbReference type="EMBL" id="CAD7437972.1"/>
    </source>
</evidence>
<protein>
    <submittedName>
        <fullName evidence="19">Uncharacterized protein</fullName>
    </submittedName>
</protein>
<evidence type="ECO:0000256" key="15">
    <source>
        <dbReference type="ARBA" id="ARBA00023284"/>
    </source>
</evidence>
<evidence type="ECO:0000256" key="16">
    <source>
        <dbReference type="PIRSR" id="PIRSR017205-1"/>
    </source>
</evidence>
<dbReference type="GO" id="GO:0071949">
    <property type="term" value="F:FAD binding"/>
    <property type="evidence" value="ECO:0007669"/>
    <property type="project" value="InterPro"/>
</dbReference>
<feature type="active site" description="Nucleophile" evidence="16">
    <location>
        <position position="431"/>
    </location>
</feature>
<gene>
    <name evidence="19" type="ORF">TBIB3V08_LOCUS571</name>
</gene>
<evidence type="ECO:0000256" key="17">
    <source>
        <dbReference type="PIRSR" id="PIRSR017205-2"/>
    </source>
</evidence>
<evidence type="ECO:0000256" key="5">
    <source>
        <dbReference type="ARBA" id="ARBA00022448"/>
    </source>
</evidence>
<feature type="binding site" evidence="17">
    <location>
        <position position="234"/>
    </location>
    <ligand>
        <name>FAD</name>
        <dbReference type="ChEBI" id="CHEBI:57692"/>
    </ligand>
</feature>
<evidence type="ECO:0000256" key="10">
    <source>
        <dbReference type="ARBA" id="ARBA00022982"/>
    </source>
</evidence>
<dbReference type="InterPro" id="IPR007266">
    <property type="entry name" value="Ero1"/>
</dbReference>
<accession>A0A7R9HVU7</accession>
<dbReference type="InterPro" id="IPR037192">
    <property type="entry name" value="ERO1-like_sf"/>
</dbReference>
<comment type="similarity">
    <text evidence="3">Belongs to the EROs family.</text>
</comment>
<keyword evidence="9 17" id="KW-0274">FAD</keyword>
<keyword evidence="13 18" id="KW-1015">Disulfide bond</keyword>
<feature type="binding site" evidence="17">
    <location>
        <position position="284"/>
    </location>
    <ligand>
        <name>FAD</name>
        <dbReference type="ChEBI" id="CHEBI:57692"/>
    </ligand>
</feature>
<feature type="active site" evidence="16">
    <location>
        <position position="434"/>
    </location>
</feature>